<name>A0ABQ9Y6I7_9EUKA</name>
<dbReference type="EMBL" id="JARBJD010000030">
    <property type="protein sequence ID" value="KAK2959382.1"/>
    <property type="molecule type" value="Genomic_DNA"/>
</dbReference>
<proteinExistence type="predicted"/>
<accession>A0ABQ9Y6I7</accession>
<keyword evidence="2" id="KW-1185">Reference proteome</keyword>
<sequence>MPFKDEAKLCLLKGCSQVVDDDYFNGYCSRRHEDVAKLQLEAPYIEQPTPLTSIPLTSEGSSWKRAGYMPTRRGYNYAAPKDANPSFEMHKKIYRVTSSGLYLRDDPVNGGSQAVYGFRTEEPINEEPKTLKPVYGGDPKLNKTCTRQFF</sequence>
<evidence type="ECO:0000313" key="2">
    <source>
        <dbReference type="Proteomes" id="UP001281761"/>
    </source>
</evidence>
<gene>
    <name evidence="1" type="ORF">BLNAU_5691</name>
</gene>
<comment type="caution">
    <text evidence="1">The sequence shown here is derived from an EMBL/GenBank/DDBJ whole genome shotgun (WGS) entry which is preliminary data.</text>
</comment>
<evidence type="ECO:0000313" key="1">
    <source>
        <dbReference type="EMBL" id="KAK2959382.1"/>
    </source>
</evidence>
<reference evidence="1 2" key="1">
    <citation type="journal article" date="2022" name="bioRxiv">
        <title>Genomics of Preaxostyla Flagellates Illuminates Evolutionary Transitions and the Path Towards Mitochondrial Loss.</title>
        <authorList>
            <person name="Novak L.V.F."/>
            <person name="Treitli S.C."/>
            <person name="Pyrih J."/>
            <person name="Halakuc P."/>
            <person name="Pipaliya S.V."/>
            <person name="Vacek V."/>
            <person name="Brzon O."/>
            <person name="Soukal P."/>
            <person name="Eme L."/>
            <person name="Dacks J.B."/>
            <person name="Karnkowska A."/>
            <person name="Elias M."/>
            <person name="Hampl V."/>
        </authorList>
    </citation>
    <scope>NUCLEOTIDE SEQUENCE [LARGE SCALE GENOMIC DNA]</scope>
    <source>
        <strain evidence="1">NAU3</strain>
        <tissue evidence="1">Gut</tissue>
    </source>
</reference>
<protein>
    <submittedName>
        <fullName evidence="1">Uncharacterized protein</fullName>
    </submittedName>
</protein>
<organism evidence="1 2">
    <name type="scientific">Blattamonas nauphoetae</name>
    <dbReference type="NCBI Taxonomy" id="2049346"/>
    <lineage>
        <taxon>Eukaryota</taxon>
        <taxon>Metamonada</taxon>
        <taxon>Preaxostyla</taxon>
        <taxon>Oxymonadida</taxon>
        <taxon>Blattamonas</taxon>
    </lineage>
</organism>
<dbReference type="Proteomes" id="UP001281761">
    <property type="component" value="Unassembled WGS sequence"/>
</dbReference>